<sequence>MQKGCEECPKSEDVWLEACRLASPNEAKVVITGVLRVFLIL</sequence>
<proteinExistence type="predicted"/>
<dbReference type="AlphaFoldDB" id="A0A2P2KEU8"/>
<dbReference type="EMBL" id="GGEC01023780">
    <property type="protein sequence ID" value="MBX04264.1"/>
    <property type="molecule type" value="Transcribed_RNA"/>
</dbReference>
<reference evidence="1" key="1">
    <citation type="submission" date="2018-02" db="EMBL/GenBank/DDBJ databases">
        <title>Rhizophora mucronata_Transcriptome.</title>
        <authorList>
            <person name="Meera S.P."/>
            <person name="Sreeshan A."/>
            <person name="Augustine A."/>
        </authorList>
    </citation>
    <scope>NUCLEOTIDE SEQUENCE</scope>
    <source>
        <tissue evidence="1">Leaf</tissue>
    </source>
</reference>
<accession>A0A2P2KEU8</accession>
<evidence type="ECO:0000313" key="1">
    <source>
        <dbReference type="EMBL" id="MBX04264.1"/>
    </source>
</evidence>
<protein>
    <submittedName>
        <fullName evidence="1">Uncharacterized protein</fullName>
    </submittedName>
</protein>
<name>A0A2P2KEU8_RHIMU</name>
<organism evidence="1">
    <name type="scientific">Rhizophora mucronata</name>
    <name type="common">Asiatic mangrove</name>
    <dbReference type="NCBI Taxonomy" id="61149"/>
    <lineage>
        <taxon>Eukaryota</taxon>
        <taxon>Viridiplantae</taxon>
        <taxon>Streptophyta</taxon>
        <taxon>Embryophyta</taxon>
        <taxon>Tracheophyta</taxon>
        <taxon>Spermatophyta</taxon>
        <taxon>Magnoliopsida</taxon>
        <taxon>eudicotyledons</taxon>
        <taxon>Gunneridae</taxon>
        <taxon>Pentapetalae</taxon>
        <taxon>rosids</taxon>
        <taxon>fabids</taxon>
        <taxon>Malpighiales</taxon>
        <taxon>Rhizophoraceae</taxon>
        <taxon>Rhizophora</taxon>
    </lineage>
</organism>